<dbReference type="InterPro" id="IPR000642">
    <property type="entry name" value="Peptidase_M41"/>
</dbReference>
<dbReference type="Gene3D" id="1.10.8.60">
    <property type="match status" value="1"/>
</dbReference>
<dbReference type="AlphaFoldDB" id="A0A7X3MSD5"/>
<dbReference type="PANTHER" id="PTHR23076">
    <property type="entry name" value="METALLOPROTEASE M41 FTSH"/>
    <property type="match status" value="1"/>
</dbReference>
<dbReference type="SUPFAM" id="SSF140990">
    <property type="entry name" value="FtsH protease domain-like"/>
    <property type="match status" value="1"/>
</dbReference>
<evidence type="ECO:0000313" key="3">
    <source>
        <dbReference type="Proteomes" id="UP000436483"/>
    </source>
</evidence>
<dbReference type="SUPFAM" id="SSF52540">
    <property type="entry name" value="P-loop containing nucleoside triphosphate hydrolases"/>
    <property type="match status" value="1"/>
</dbReference>
<dbReference type="InterPro" id="IPR003593">
    <property type="entry name" value="AAA+_ATPase"/>
</dbReference>
<dbReference type="InterPro" id="IPR027417">
    <property type="entry name" value="P-loop_NTPase"/>
</dbReference>
<organism evidence="2 3">
    <name type="scientific">Microvirga makkahensis</name>
    <dbReference type="NCBI Taxonomy" id="1128670"/>
    <lineage>
        <taxon>Bacteria</taxon>
        <taxon>Pseudomonadati</taxon>
        <taxon>Pseudomonadota</taxon>
        <taxon>Alphaproteobacteria</taxon>
        <taxon>Hyphomicrobiales</taxon>
        <taxon>Methylobacteriaceae</taxon>
        <taxon>Microvirga</taxon>
    </lineage>
</organism>
<dbReference type="OrthoDB" id="9809379at2"/>
<dbReference type="RefSeq" id="WP_160884946.1">
    <property type="nucleotide sequence ID" value="NZ_WURB01000008.1"/>
</dbReference>
<dbReference type="GO" id="GO:0004222">
    <property type="term" value="F:metalloendopeptidase activity"/>
    <property type="evidence" value="ECO:0007669"/>
    <property type="project" value="InterPro"/>
</dbReference>
<evidence type="ECO:0000313" key="2">
    <source>
        <dbReference type="EMBL" id="MXQ12357.1"/>
    </source>
</evidence>
<dbReference type="InterPro" id="IPR037219">
    <property type="entry name" value="Peptidase_M41-like"/>
</dbReference>
<accession>A0A7X3MSD5</accession>
<feature type="domain" description="AAA+ ATPase" evidence="1">
    <location>
        <begin position="224"/>
        <end position="365"/>
    </location>
</feature>
<dbReference type="Pfam" id="PF01434">
    <property type="entry name" value="Peptidase_M41"/>
    <property type="match status" value="1"/>
</dbReference>
<gene>
    <name evidence="2" type="ORF">GR328_12970</name>
</gene>
<dbReference type="EMBL" id="WURB01000008">
    <property type="protein sequence ID" value="MXQ12357.1"/>
    <property type="molecule type" value="Genomic_DNA"/>
</dbReference>
<dbReference type="CDD" id="cd19481">
    <property type="entry name" value="RecA-like_protease"/>
    <property type="match status" value="1"/>
</dbReference>
<protein>
    <submittedName>
        <fullName evidence="2">AAA family ATPase</fullName>
    </submittedName>
</protein>
<dbReference type="Gene3D" id="3.40.50.300">
    <property type="entry name" value="P-loop containing nucleotide triphosphate hydrolases"/>
    <property type="match status" value="1"/>
</dbReference>
<reference evidence="2 3" key="2">
    <citation type="submission" date="2020-01" db="EMBL/GenBank/DDBJ databases">
        <title>Microvirga sp. nov., an arsenate reduction bacterium isolated from Tibet hotspring sediments.</title>
        <authorList>
            <person name="Xian W.-D."/>
            <person name="Li W.-J."/>
        </authorList>
    </citation>
    <scope>NUCLEOTIDE SEQUENCE [LARGE SCALE GENOMIC DNA]</scope>
    <source>
        <strain evidence="2 3">KCTC 23863</strain>
    </source>
</reference>
<sequence length="621" mass="67159">MDSAPSLRNEIEAGGAPVVLVTANDIGALEGLATIWDKVLLPPGYLIVPGWGLKDVYHGKRTVISYIATSPNKPADLQAYRKSVRIAAQLAIPVVAIAPQVQSYLPEELGRITTYRLSIPPLDLATITRTIRIVTGKPCAQPLRSDLAAGMSVEDLALYVRYDRSPDECLRLLQSAAETRQQNRASRDLALDELHGLDEAVAWARSTLTDLQLYREGRLAWQEIDHGVVLNGPTGTGKTLFAQVFASEAGLPIITGSLAKWQSADEGHLGHLLRAMRQDFAQARSNAPCVVFIDEVDAFASRDELTHSHRDYAVQVVNGFLELLDGIAGREGLIFIAASNNVARCEPAVLRAGRLNRIIQVSLPSPADLEKMFRVRLRADLSNVDLSGIATLAQGFAGADVERAVKDARRIARQSQRSMNLDDLIRAVGGEPAVRSEHELWRIAVHEAGHRVIMALHGSADRIKVAIHQNGTAAGRSLRDDLACLHTYSEWKEVLLEILAGRAAEEVLLGSPGVGSGGGPASDLALATRIAAALAGSFGLSGPHPLVHIALPDATEEILSQPYMRTAISTELESAYQGALDLIRQHRDATMQVARSLMVNGHVSGSEISRIIQSIRNNRLN</sequence>
<dbReference type="Pfam" id="PF00004">
    <property type="entry name" value="AAA"/>
    <property type="match status" value="1"/>
</dbReference>
<dbReference type="PANTHER" id="PTHR23076:SF97">
    <property type="entry name" value="ATP-DEPENDENT ZINC METALLOPROTEASE YME1L1"/>
    <property type="match status" value="1"/>
</dbReference>
<dbReference type="GO" id="GO:0005886">
    <property type="term" value="C:plasma membrane"/>
    <property type="evidence" value="ECO:0007669"/>
    <property type="project" value="TreeGrafter"/>
</dbReference>
<keyword evidence="3" id="KW-1185">Reference proteome</keyword>
<dbReference type="GO" id="GO:0016887">
    <property type="term" value="F:ATP hydrolysis activity"/>
    <property type="evidence" value="ECO:0007669"/>
    <property type="project" value="InterPro"/>
</dbReference>
<dbReference type="Gene3D" id="1.20.58.760">
    <property type="entry name" value="Peptidase M41"/>
    <property type="match status" value="1"/>
</dbReference>
<reference evidence="2 3" key="1">
    <citation type="submission" date="2019-12" db="EMBL/GenBank/DDBJ databases">
        <authorList>
            <person name="Yuan C.-G."/>
        </authorList>
    </citation>
    <scope>NUCLEOTIDE SEQUENCE [LARGE SCALE GENOMIC DNA]</scope>
    <source>
        <strain evidence="2 3">KCTC 23863</strain>
    </source>
</reference>
<proteinExistence type="predicted"/>
<dbReference type="GO" id="GO:0005524">
    <property type="term" value="F:ATP binding"/>
    <property type="evidence" value="ECO:0007669"/>
    <property type="project" value="InterPro"/>
</dbReference>
<comment type="caution">
    <text evidence="2">The sequence shown here is derived from an EMBL/GenBank/DDBJ whole genome shotgun (WGS) entry which is preliminary data.</text>
</comment>
<name>A0A7X3MSD5_9HYPH</name>
<dbReference type="Proteomes" id="UP000436483">
    <property type="component" value="Unassembled WGS sequence"/>
</dbReference>
<dbReference type="SMART" id="SM00382">
    <property type="entry name" value="AAA"/>
    <property type="match status" value="1"/>
</dbReference>
<dbReference type="InterPro" id="IPR003959">
    <property type="entry name" value="ATPase_AAA_core"/>
</dbReference>
<evidence type="ECO:0000259" key="1">
    <source>
        <dbReference type="SMART" id="SM00382"/>
    </source>
</evidence>
<dbReference type="GO" id="GO:0004176">
    <property type="term" value="F:ATP-dependent peptidase activity"/>
    <property type="evidence" value="ECO:0007669"/>
    <property type="project" value="InterPro"/>
</dbReference>
<dbReference type="GO" id="GO:0006508">
    <property type="term" value="P:proteolysis"/>
    <property type="evidence" value="ECO:0007669"/>
    <property type="project" value="InterPro"/>
</dbReference>
<dbReference type="GO" id="GO:0030163">
    <property type="term" value="P:protein catabolic process"/>
    <property type="evidence" value="ECO:0007669"/>
    <property type="project" value="TreeGrafter"/>
</dbReference>